<evidence type="ECO:0000256" key="1">
    <source>
        <dbReference type="SAM" id="Phobius"/>
    </source>
</evidence>
<dbReference type="PATRIC" id="fig|1303.84.peg.370"/>
<name>A0A139QUG1_STROR</name>
<dbReference type="AlphaFoldDB" id="A0A139QUG1"/>
<keyword evidence="1" id="KW-0472">Membrane</keyword>
<dbReference type="Proteomes" id="UP000070353">
    <property type="component" value="Unassembled WGS sequence"/>
</dbReference>
<reference evidence="2 3" key="1">
    <citation type="submission" date="2016-01" db="EMBL/GenBank/DDBJ databases">
        <title>Highly variable Streptococcus oralis are common among viridans streptococci isolated from primates.</title>
        <authorList>
            <person name="Denapaite D."/>
            <person name="Rieger M."/>
            <person name="Koendgen S."/>
            <person name="Brueckner R."/>
            <person name="Ochigava I."/>
            <person name="Kappeler P."/>
            <person name="Maetz-Rensing K."/>
            <person name="Leendertz F."/>
            <person name="Hakenbeck R."/>
        </authorList>
    </citation>
    <scope>NUCLEOTIDE SEQUENCE [LARGE SCALE GENOMIC DNA]</scope>
    <source>
        <strain evidence="2 3">DD24</strain>
    </source>
</reference>
<gene>
    <name evidence="2" type="ORF">SORDD24_00341</name>
</gene>
<dbReference type="EMBL" id="LQZB01000039">
    <property type="protein sequence ID" value="KXU05981.1"/>
    <property type="molecule type" value="Genomic_DNA"/>
</dbReference>
<keyword evidence="1" id="KW-0812">Transmembrane</keyword>
<keyword evidence="1" id="KW-1133">Transmembrane helix</keyword>
<sequence length="42" mass="5151">MFYKYHIAFMVMEITLSGILISFERTFLHDKNIIGYLVYLRY</sequence>
<evidence type="ECO:0000313" key="3">
    <source>
        <dbReference type="Proteomes" id="UP000070353"/>
    </source>
</evidence>
<comment type="caution">
    <text evidence="2">The sequence shown here is derived from an EMBL/GenBank/DDBJ whole genome shotgun (WGS) entry which is preliminary data.</text>
</comment>
<evidence type="ECO:0000313" key="2">
    <source>
        <dbReference type="EMBL" id="KXU05981.1"/>
    </source>
</evidence>
<organism evidence="2 3">
    <name type="scientific">Streptococcus oralis</name>
    <dbReference type="NCBI Taxonomy" id="1303"/>
    <lineage>
        <taxon>Bacteria</taxon>
        <taxon>Bacillati</taxon>
        <taxon>Bacillota</taxon>
        <taxon>Bacilli</taxon>
        <taxon>Lactobacillales</taxon>
        <taxon>Streptococcaceae</taxon>
        <taxon>Streptococcus</taxon>
    </lineage>
</organism>
<accession>A0A139QUG1</accession>
<proteinExistence type="predicted"/>
<feature type="transmembrane region" description="Helical" evidence="1">
    <location>
        <begin position="6"/>
        <end position="23"/>
    </location>
</feature>
<protein>
    <submittedName>
        <fullName evidence="2">Uncharacterized protein</fullName>
    </submittedName>
</protein>